<keyword evidence="3" id="KW-1185">Reference proteome</keyword>
<evidence type="ECO:0000313" key="2">
    <source>
        <dbReference type="EMBL" id="KAJ1172730.1"/>
    </source>
</evidence>
<feature type="compositionally biased region" description="Basic and acidic residues" evidence="1">
    <location>
        <begin position="49"/>
        <end position="69"/>
    </location>
</feature>
<dbReference type="Proteomes" id="UP001066276">
    <property type="component" value="Chromosome 4_1"/>
</dbReference>
<dbReference type="EMBL" id="JANPWB010000007">
    <property type="protein sequence ID" value="KAJ1172730.1"/>
    <property type="molecule type" value="Genomic_DNA"/>
</dbReference>
<comment type="caution">
    <text evidence="2">The sequence shown here is derived from an EMBL/GenBank/DDBJ whole genome shotgun (WGS) entry which is preliminary data.</text>
</comment>
<dbReference type="AlphaFoldDB" id="A0AAV7T8I8"/>
<reference evidence="2" key="1">
    <citation type="journal article" date="2022" name="bioRxiv">
        <title>Sequencing and chromosome-scale assembly of the giantPleurodeles waltlgenome.</title>
        <authorList>
            <person name="Brown T."/>
            <person name="Elewa A."/>
            <person name="Iarovenko S."/>
            <person name="Subramanian E."/>
            <person name="Araus A.J."/>
            <person name="Petzold A."/>
            <person name="Susuki M."/>
            <person name="Suzuki K.-i.T."/>
            <person name="Hayashi T."/>
            <person name="Toyoda A."/>
            <person name="Oliveira C."/>
            <person name="Osipova E."/>
            <person name="Leigh N.D."/>
            <person name="Simon A."/>
            <person name="Yun M.H."/>
        </authorList>
    </citation>
    <scope>NUCLEOTIDE SEQUENCE</scope>
    <source>
        <strain evidence="2">20211129_DDA</strain>
        <tissue evidence="2">Liver</tissue>
    </source>
</reference>
<accession>A0AAV7T8I8</accession>
<sequence length="87" mass="9321">MANTPPLSPEIVVIPNILCTNRFGPLVEEGGSPACVPHDQHGAATESNSQRDSDPTPDDVHIRWTDKDPGNVLNGAVERDFGAEMCL</sequence>
<protein>
    <submittedName>
        <fullName evidence="2">Uncharacterized protein</fullName>
    </submittedName>
</protein>
<organism evidence="2 3">
    <name type="scientific">Pleurodeles waltl</name>
    <name type="common">Iberian ribbed newt</name>
    <dbReference type="NCBI Taxonomy" id="8319"/>
    <lineage>
        <taxon>Eukaryota</taxon>
        <taxon>Metazoa</taxon>
        <taxon>Chordata</taxon>
        <taxon>Craniata</taxon>
        <taxon>Vertebrata</taxon>
        <taxon>Euteleostomi</taxon>
        <taxon>Amphibia</taxon>
        <taxon>Batrachia</taxon>
        <taxon>Caudata</taxon>
        <taxon>Salamandroidea</taxon>
        <taxon>Salamandridae</taxon>
        <taxon>Pleurodelinae</taxon>
        <taxon>Pleurodeles</taxon>
    </lineage>
</organism>
<name>A0AAV7T8I8_PLEWA</name>
<feature type="region of interest" description="Disordered" evidence="1">
    <location>
        <begin position="29"/>
        <end position="71"/>
    </location>
</feature>
<evidence type="ECO:0000256" key="1">
    <source>
        <dbReference type="SAM" id="MobiDB-lite"/>
    </source>
</evidence>
<evidence type="ECO:0000313" key="3">
    <source>
        <dbReference type="Proteomes" id="UP001066276"/>
    </source>
</evidence>
<proteinExistence type="predicted"/>
<gene>
    <name evidence="2" type="ORF">NDU88_004573</name>
</gene>